<evidence type="ECO:0008006" key="4">
    <source>
        <dbReference type="Google" id="ProtNLM"/>
    </source>
</evidence>
<dbReference type="SUPFAM" id="SSF48371">
    <property type="entry name" value="ARM repeat"/>
    <property type="match status" value="1"/>
</dbReference>
<evidence type="ECO:0000313" key="3">
    <source>
        <dbReference type="Proteomes" id="UP000214365"/>
    </source>
</evidence>
<dbReference type="GO" id="GO:0005085">
    <property type="term" value="F:guanyl-nucleotide exchange factor activity"/>
    <property type="evidence" value="ECO:0007669"/>
    <property type="project" value="InterPro"/>
</dbReference>
<evidence type="ECO:0000313" key="2">
    <source>
        <dbReference type="EMBL" id="OKL62015.1"/>
    </source>
</evidence>
<gene>
    <name evidence="2" type="ORF">UA08_02709</name>
</gene>
<dbReference type="Gene3D" id="1.25.10.10">
    <property type="entry name" value="Leucine-rich Repeat Variant"/>
    <property type="match status" value="2"/>
</dbReference>
<dbReference type="GeneID" id="31002464"/>
<dbReference type="InterPro" id="IPR011989">
    <property type="entry name" value="ARM-like"/>
</dbReference>
<reference evidence="2 3" key="1">
    <citation type="submission" date="2015-06" db="EMBL/GenBank/DDBJ databases">
        <title>Talaromyces atroroseus IBT 11181 draft genome.</title>
        <authorList>
            <person name="Rasmussen K.B."/>
            <person name="Rasmussen S."/>
            <person name="Petersen B."/>
            <person name="Sicheritz-Ponten T."/>
            <person name="Mortensen U.H."/>
            <person name="Thrane U."/>
        </authorList>
    </citation>
    <scope>NUCLEOTIDE SEQUENCE [LARGE SCALE GENOMIC DNA]</scope>
    <source>
        <strain evidence="2 3">IBT 11181</strain>
    </source>
</reference>
<dbReference type="EMBL" id="LFMY01000003">
    <property type="protein sequence ID" value="OKL62015.1"/>
    <property type="molecule type" value="Genomic_DNA"/>
</dbReference>
<dbReference type="InterPro" id="IPR040144">
    <property type="entry name" value="RAP1GDS1"/>
</dbReference>
<dbReference type="RefSeq" id="XP_020122136.1">
    <property type="nucleotide sequence ID" value="XM_020264780.1"/>
</dbReference>
<evidence type="ECO:0000256" key="1">
    <source>
        <dbReference type="SAM" id="MobiDB-lite"/>
    </source>
</evidence>
<organism evidence="2 3">
    <name type="scientific">Talaromyces atroroseus</name>
    <dbReference type="NCBI Taxonomy" id="1441469"/>
    <lineage>
        <taxon>Eukaryota</taxon>
        <taxon>Fungi</taxon>
        <taxon>Dikarya</taxon>
        <taxon>Ascomycota</taxon>
        <taxon>Pezizomycotina</taxon>
        <taxon>Eurotiomycetes</taxon>
        <taxon>Eurotiomycetidae</taxon>
        <taxon>Eurotiales</taxon>
        <taxon>Trichocomaceae</taxon>
        <taxon>Talaromyces</taxon>
        <taxon>Talaromyces sect. Trachyspermi</taxon>
    </lineage>
</organism>
<dbReference type="AlphaFoldDB" id="A0A225B576"/>
<dbReference type="InterPro" id="IPR016024">
    <property type="entry name" value="ARM-type_fold"/>
</dbReference>
<protein>
    <recommendedName>
        <fullName evidence="4">GTP binding protein</fullName>
    </recommendedName>
</protein>
<name>A0A225B576_TALAT</name>
<dbReference type="STRING" id="1441469.A0A225B576"/>
<feature type="region of interest" description="Disordered" evidence="1">
    <location>
        <begin position="1"/>
        <end position="37"/>
    </location>
</feature>
<accession>A0A225B576</accession>
<proteinExistence type="predicted"/>
<sequence length="703" mass="77024">MTSQTHEDSSLGLATEKTTPSQDLSSIASDMPSVDSVLSRLENPHSLALSGELEGFLAKEDEEEHGRLLHALQKVLSKTESGDEDTSFDVQELRDALEMTDAIAEQERHVPQMVGGAASILQKLWQSKSRYMVEAAEALANASRDPSWRIPFGQSGVLEFFLQLIATREGTDTDLLFHSLRLIGNSCADTDENRDIVVSGKYTISIMRLLNPDLVHIAEAGLGSIAITVLYNICTDYEPAQAQAAAYRLGYILLKLMNDGDIEGNNFTYELIEMTTGQGDGIENSPESIILLILNIALDGDTPFVQFASLVACLTNYLQTERFQIASVQQKWVRQIASVLRRSFSIQVDESSTEETQLLAQLRLKINQALADISALPQFLEVYPIGSPLLNDLQSWLAGPEESLQICACVMLGNVARTDTICRLMIEQLGIHRSLIDILKTNTRGGVLHAVLGFLKNLAIAQNNREELGDADIIPAVSQLWKFDTVPQVQLAATSVTRLVITSSVKNISRLLASLSSAPDSPDYSRTYLSTLLSLSSRTDTAPIKTEIGRTISSICRTLVSRARESEGAGEDTTTPLNRLFDLHEDVASPIGAMITQTEWPVVRSEGWFALALMASHVKGSVAVVNCLSDTNVNAQVEKSFELGNDEPTTANGQLQRKKDRDNLVVMVKELLGNNPENLSEPKKTRLRELMNNAVSLSLQGNP</sequence>
<dbReference type="OrthoDB" id="26149at2759"/>
<feature type="compositionally biased region" description="Polar residues" evidence="1">
    <location>
        <begin position="16"/>
        <end position="28"/>
    </location>
</feature>
<keyword evidence="3" id="KW-1185">Reference proteome</keyword>
<dbReference type="Proteomes" id="UP000214365">
    <property type="component" value="Unassembled WGS sequence"/>
</dbReference>
<comment type="caution">
    <text evidence="2">The sequence shown here is derived from an EMBL/GenBank/DDBJ whole genome shotgun (WGS) entry which is preliminary data.</text>
</comment>
<dbReference type="PANTHER" id="PTHR10957">
    <property type="entry name" value="RAP1 GTPASE-GDP DISSOCIATION STIMULATOR 1"/>
    <property type="match status" value="1"/>
</dbReference>